<evidence type="ECO:0000313" key="3">
    <source>
        <dbReference type="Proteomes" id="UP001596226"/>
    </source>
</evidence>
<organism evidence="2 3">
    <name type="scientific">Micromonospora vulcania</name>
    <dbReference type="NCBI Taxonomy" id="1441873"/>
    <lineage>
        <taxon>Bacteria</taxon>
        <taxon>Bacillati</taxon>
        <taxon>Actinomycetota</taxon>
        <taxon>Actinomycetes</taxon>
        <taxon>Micromonosporales</taxon>
        <taxon>Micromonosporaceae</taxon>
        <taxon>Micromonospora</taxon>
    </lineage>
</organism>
<name>A0ABW1H5Y7_9ACTN</name>
<sequence>MPESSRRPRSLGRRRERSSEFVAARERADAALQEALSDGVHTVLSPSTARAAWLEGDAMATLTVNTRHLGKQSARHYERR</sequence>
<comment type="caution">
    <text evidence="2">The sequence shown here is derived from an EMBL/GenBank/DDBJ whole genome shotgun (WGS) entry which is preliminary data.</text>
</comment>
<gene>
    <name evidence="2" type="ORF">ACFQGL_10745</name>
</gene>
<dbReference type="RefSeq" id="WP_377509213.1">
    <property type="nucleotide sequence ID" value="NZ_JBHSQS010000005.1"/>
</dbReference>
<evidence type="ECO:0000256" key="1">
    <source>
        <dbReference type="SAM" id="MobiDB-lite"/>
    </source>
</evidence>
<dbReference type="Proteomes" id="UP001596226">
    <property type="component" value="Unassembled WGS sequence"/>
</dbReference>
<protein>
    <submittedName>
        <fullName evidence="2">Uncharacterized protein</fullName>
    </submittedName>
</protein>
<feature type="compositionally biased region" description="Basic residues" evidence="1">
    <location>
        <begin position="7"/>
        <end position="16"/>
    </location>
</feature>
<accession>A0ABW1H5Y7</accession>
<feature type="region of interest" description="Disordered" evidence="1">
    <location>
        <begin position="1"/>
        <end position="22"/>
    </location>
</feature>
<dbReference type="EMBL" id="JBHSQS010000005">
    <property type="protein sequence ID" value="MFC5923817.1"/>
    <property type="molecule type" value="Genomic_DNA"/>
</dbReference>
<reference evidence="3" key="1">
    <citation type="journal article" date="2019" name="Int. J. Syst. Evol. Microbiol.">
        <title>The Global Catalogue of Microorganisms (GCM) 10K type strain sequencing project: providing services to taxonomists for standard genome sequencing and annotation.</title>
        <authorList>
            <consortium name="The Broad Institute Genomics Platform"/>
            <consortium name="The Broad Institute Genome Sequencing Center for Infectious Disease"/>
            <person name="Wu L."/>
            <person name="Ma J."/>
        </authorList>
    </citation>
    <scope>NUCLEOTIDE SEQUENCE [LARGE SCALE GENOMIC DNA]</scope>
    <source>
        <strain evidence="3">CGMCC 4.7144</strain>
    </source>
</reference>
<evidence type="ECO:0000313" key="2">
    <source>
        <dbReference type="EMBL" id="MFC5923817.1"/>
    </source>
</evidence>
<keyword evidence="3" id="KW-1185">Reference proteome</keyword>
<proteinExistence type="predicted"/>